<dbReference type="PANTHER" id="PTHR21716:SF53">
    <property type="entry name" value="PERMEASE PERM-RELATED"/>
    <property type="match status" value="1"/>
</dbReference>
<keyword evidence="3" id="KW-0813">Transport</keyword>
<evidence type="ECO:0000256" key="6">
    <source>
        <dbReference type="ARBA" id="ARBA00022989"/>
    </source>
</evidence>
<keyword evidence="4" id="KW-1003">Cell membrane</keyword>
<feature type="transmembrane region" description="Helical" evidence="9">
    <location>
        <begin position="314"/>
        <end position="336"/>
    </location>
</feature>
<keyword evidence="5 9" id="KW-0812">Transmembrane</keyword>
<evidence type="ECO:0000256" key="2">
    <source>
        <dbReference type="ARBA" id="ARBA00009773"/>
    </source>
</evidence>
<dbReference type="RefSeq" id="WP_316699344.1">
    <property type="nucleotide sequence ID" value="NZ_CP136336.1"/>
</dbReference>
<feature type="transmembrane region" description="Helical" evidence="9">
    <location>
        <begin position="275"/>
        <end position="302"/>
    </location>
</feature>
<feature type="transmembrane region" description="Helical" evidence="9">
    <location>
        <begin position="78"/>
        <end position="100"/>
    </location>
</feature>
<organism evidence="10 11">
    <name type="scientific">Piscinibacter gummiphilus</name>
    <dbReference type="NCBI Taxonomy" id="946333"/>
    <lineage>
        <taxon>Bacteria</taxon>
        <taxon>Pseudomonadati</taxon>
        <taxon>Pseudomonadota</taxon>
        <taxon>Betaproteobacteria</taxon>
        <taxon>Burkholderiales</taxon>
        <taxon>Sphaerotilaceae</taxon>
        <taxon>Piscinibacter</taxon>
    </lineage>
</organism>
<evidence type="ECO:0000313" key="11">
    <source>
        <dbReference type="Proteomes" id="UP001303946"/>
    </source>
</evidence>
<keyword evidence="6 9" id="KW-1133">Transmembrane helix</keyword>
<gene>
    <name evidence="10" type="ORF">RXV79_17575</name>
</gene>
<evidence type="ECO:0000256" key="9">
    <source>
        <dbReference type="SAM" id="Phobius"/>
    </source>
</evidence>
<evidence type="ECO:0000256" key="1">
    <source>
        <dbReference type="ARBA" id="ARBA00004651"/>
    </source>
</evidence>
<reference evidence="10 11" key="1">
    <citation type="submission" date="2023-10" db="EMBL/GenBank/DDBJ databases">
        <title>Bacteria for the degradation of biodegradable plastic PBAT(Polybutylene adipate terephthalate).</title>
        <authorList>
            <person name="Weon H.-Y."/>
            <person name="Yeon J."/>
        </authorList>
    </citation>
    <scope>NUCLEOTIDE SEQUENCE [LARGE SCALE GENOMIC DNA]</scope>
    <source>
        <strain evidence="10 11">SBD 7-3</strain>
    </source>
</reference>
<feature type="transmembrane region" description="Helical" evidence="9">
    <location>
        <begin position="47"/>
        <end position="66"/>
    </location>
</feature>
<evidence type="ECO:0000256" key="7">
    <source>
        <dbReference type="ARBA" id="ARBA00023136"/>
    </source>
</evidence>
<evidence type="ECO:0000256" key="5">
    <source>
        <dbReference type="ARBA" id="ARBA00022692"/>
    </source>
</evidence>
<dbReference type="Pfam" id="PF01594">
    <property type="entry name" value="AI-2E_transport"/>
    <property type="match status" value="1"/>
</dbReference>
<comment type="similarity">
    <text evidence="2">Belongs to the autoinducer-2 exporter (AI-2E) (TC 2.A.86) family.</text>
</comment>
<keyword evidence="11" id="KW-1185">Reference proteome</keyword>
<feature type="transmembrane region" description="Helical" evidence="9">
    <location>
        <begin position="348"/>
        <end position="373"/>
    </location>
</feature>
<feature type="transmembrane region" description="Helical" evidence="9">
    <location>
        <begin position="191"/>
        <end position="211"/>
    </location>
</feature>
<accession>A0ABZ0CP17</accession>
<evidence type="ECO:0000256" key="4">
    <source>
        <dbReference type="ARBA" id="ARBA00022475"/>
    </source>
</evidence>
<proteinExistence type="inferred from homology"/>
<feature type="region of interest" description="Disordered" evidence="8">
    <location>
        <begin position="1"/>
        <end position="20"/>
    </location>
</feature>
<comment type="subcellular location">
    <subcellularLocation>
        <location evidence="1">Cell membrane</location>
        <topology evidence="1">Multi-pass membrane protein</topology>
    </subcellularLocation>
</comment>
<feature type="compositionally biased region" description="Acidic residues" evidence="8">
    <location>
        <begin position="1"/>
        <end position="10"/>
    </location>
</feature>
<name>A0ABZ0CP17_9BURK</name>
<keyword evidence="7 9" id="KW-0472">Membrane</keyword>
<dbReference type="EMBL" id="CP136336">
    <property type="protein sequence ID" value="WOB06730.1"/>
    <property type="molecule type" value="Genomic_DNA"/>
</dbReference>
<dbReference type="InterPro" id="IPR002549">
    <property type="entry name" value="AI-2E-like"/>
</dbReference>
<sequence>MQTDDEDDDDPLPRRTHKPRVRSSAATNLLAALAVVAVLWWGQRFLIPLTAGLMLVMLVTPLSVTLEHWLRSRTLATLITLAVVMGTLAAGGMIFGGQLVRVAERTPEMISMAAAKLAERDPGAESVVSRARIALQELDRATERVMSGKPPRPTKRVVAAAAAAAAASAPNTITAGATVALREGAVTGSSALLEFTANLSIVFLIAFFVLIGGKPLTERFLGLWGEHPEVQSRAEKALLECAHQVRVYLGVLIVTNALIGAAVWLAFWATGLPDAGGWGITAGLLHVIPYLGMAVLTGLGAAETFLAHGSLGSAAAMAAFIIVMSTLIGTVVTAWLQGRAAKMNPAAVFVGLVFWGSIWGLWGLFLGPALVVVMKVVAAHTRAGQRLAHLMQEAPPEPKEPA</sequence>
<dbReference type="Proteomes" id="UP001303946">
    <property type="component" value="Chromosome"/>
</dbReference>
<evidence type="ECO:0000313" key="10">
    <source>
        <dbReference type="EMBL" id="WOB06730.1"/>
    </source>
</evidence>
<evidence type="ECO:0000256" key="8">
    <source>
        <dbReference type="SAM" id="MobiDB-lite"/>
    </source>
</evidence>
<dbReference type="PANTHER" id="PTHR21716">
    <property type="entry name" value="TRANSMEMBRANE PROTEIN"/>
    <property type="match status" value="1"/>
</dbReference>
<protein>
    <submittedName>
        <fullName evidence="10">AI-2E family transporter</fullName>
    </submittedName>
</protein>
<feature type="transmembrane region" description="Helical" evidence="9">
    <location>
        <begin position="247"/>
        <end position="269"/>
    </location>
</feature>
<feature type="transmembrane region" description="Helical" evidence="9">
    <location>
        <begin position="21"/>
        <end position="41"/>
    </location>
</feature>
<evidence type="ECO:0000256" key="3">
    <source>
        <dbReference type="ARBA" id="ARBA00022448"/>
    </source>
</evidence>